<dbReference type="AlphaFoldDB" id="A0A1X7TZ04"/>
<dbReference type="EnsemblMetazoa" id="Aqu2.1.20749_001">
    <property type="protein sequence ID" value="Aqu2.1.20749_001"/>
    <property type="gene ID" value="Aqu2.1.20749"/>
</dbReference>
<sequence length="119" mass="13747">MAKEGSTRVEIAGHEDKRQITAVFGCTMAGDFLPPQLIYFGKTPKCLPSVKFADNWNITYTMNHWANEETTLTYIDKILVPYKTQKQRELSLNIQHPALVLFDCFKGQVCLLFYLNWIK</sequence>
<name>A0A1X7TZ04_AMPQE</name>
<protein>
    <recommendedName>
        <fullName evidence="2">DDE-1 domain-containing protein</fullName>
    </recommendedName>
</protein>
<reference evidence="1" key="1">
    <citation type="submission" date="2017-05" db="UniProtKB">
        <authorList>
            <consortium name="EnsemblMetazoa"/>
        </authorList>
    </citation>
    <scope>IDENTIFICATION</scope>
</reference>
<accession>A0A1X7TZ04</accession>
<evidence type="ECO:0008006" key="2">
    <source>
        <dbReference type="Google" id="ProtNLM"/>
    </source>
</evidence>
<organism evidence="1">
    <name type="scientific">Amphimedon queenslandica</name>
    <name type="common">Sponge</name>
    <dbReference type="NCBI Taxonomy" id="400682"/>
    <lineage>
        <taxon>Eukaryota</taxon>
        <taxon>Metazoa</taxon>
        <taxon>Porifera</taxon>
        <taxon>Demospongiae</taxon>
        <taxon>Heteroscleromorpha</taxon>
        <taxon>Haplosclerida</taxon>
        <taxon>Niphatidae</taxon>
        <taxon>Amphimedon</taxon>
    </lineage>
</organism>
<evidence type="ECO:0000313" key="1">
    <source>
        <dbReference type="EnsemblMetazoa" id="Aqu2.1.20749_001"/>
    </source>
</evidence>
<dbReference type="InParanoid" id="A0A1X7TZ04"/>
<proteinExistence type="predicted"/>